<sequence>MFYVKNVPSWERAFRIVMGVGLLAAALLHFGSTPMGWLAGGAGAMAMMSGLMGFCPACALVGRRI</sequence>
<reference evidence="3" key="1">
    <citation type="journal article" date="2023" name="Int. J. Syst. Evol. Microbiol.">
        <title>Methylocystis iwaonis sp. nov., a type II methane-oxidizing bacterium from surface soil of a rice paddy field in Japan, and emended description of the genus Methylocystis (ex Whittenbury et al. 1970) Bowman et al. 1993.</title>
        <authorList>
            <person name="Kaise H."/>
            <person name="Sawadogo J.B."/>
            <person name="Alam M.S."/>
            <person name="Ueno C."/>
            <person name="Dianou D."/>
            <person name="Shinjo R."/>
            <person name="Asakawa S."/>
        </authorList>
    </citation>
    <scope>NUCLEOTIDE SEQUENCE</scope>
    <source>
        <strain evidence="3">LMG27198</strain>
    </source>
</reference>
<dbReference type="AlphaFoldDB" id="A0A9W6LUB9"/>
<keyword evidence="4" id="KW-1185">Reference proteome</keyword>
<evidence type="ECO:0000313" key="4">
    <source>
        <dbReference type="Proteomes" id="UP001144323"/>
    </source>
</evidence>
<dbReference type="Gene3D" id="6.10.140.1340">
    <property type="match status" value="1"/>
</dbReference>
<dbReference type="InterPro" id="IPR021309">
    <property type="entry name" value="YgaP-like_TM"/>
</dbReference>
<comment type="caution">
    <text evidence="3">The sequence shown here is derived from an EMBL/GenBank/DDBJ whole genome shotgun (WGS) entry which is preliminary data.</text>
</comment>
<feature type="transmembrane region" description="Helical" evidence="1">
    <location>
        <begin position="37"/>
        <end position="62"/>
    </location>
</feature>
<keyword evidence="1" id="KW-0812">Transmembrane</keyword>
<protein>
    <recommendedName>
        <fullName evidence="2">Inner membrane protein YgaP-like transmembrane domain-containing protein</fullName>
    </recommendedName>
</protein>
<keyword evidence="1" id="KW-1133">Transmembrane helix</keyword>
<keyword evidence="1" id="KW-0472">Membrane</keyword>
<feature type="domain" description="Inner membrane protein YgaP-like transmembrane" evidence="2">
    <location>
        <begin position="5"/>
        <end position="63"/>
    </location>
</feature>
<evidence type="ECO:0000256" key="1">
    <source>
        <dbReference type="SAM" id="Phobius"/>
    </source>
</evidence>
<organism evidence="3 4">
    <name type="scientific">Methylocystis echinoides</name>
    <dbReference type="NCBI Taxonomy" id="29468"/>
    <lineage>
        <taxon>Bacteria</taxon>
        <taxon>Pseudomonadati</taxon>
        <taxon>Pseudomonadota</taxon>
        <taxon>Alphaproteobacteria</taxon>
        <taxon>Hyphomicrobiales</taxon>
        <taxon>Methylocystaceae</taxon>
        <taxon>Methylocystis</taxon>
    </lineage>
</organism>
<dbReference type="RefSeq" id="WP_281806327.1">
    <property type="nucleotide sequence ID" value="NZ_BSEC01000003.1"/>
</dbReference>
<dbReference type="EMBL" id="BSEC01000003">
    <property type="protein sequence ID" value="GLI95498.1"/>
    <property type="molecule type" value="Genomic_DNA"/>
</dbReference>
<feature type="transmembrane region" description="Helical" evidence="1">
    <location>
        <begin position="12"/>
        <end position="31"/>
    </location>
</feature>
<gene>
    <name evidence="3" type="ORF">LMG27198_44900</name>
</gene>
<accession>A0A9W6LUB9</accession>
<proteinExistence type="predicted"/>
<dbReference type="Pfam" id="PF11127">
    <property type="entry name" value="YgaP-like_TM"/>
    <property type="match status" value="1"/>
</dbReference>
<evidence type="ECO:0000259" key="2">
    <source>
        <dbReference type="Pfam" id="PF11127"/>
    </source>
</evidence>
<dbReference type="Proteomes" id="UP001144323">
    <property type="component" value="Unassembled WGS sequence"/>
</dbReference>
<name>A0A9W6LUB9_9HYPH</name>
<evidence type="ECO:0000313" key="3">
    <source>
        <dbReference type="EMBL" id="GLI95498.1"/>
    </source>
</evidence>